<dbReference type="PANTHER" id="PTHR10720:SF0">
    <property type="entry name" value="HEME OXYGENASE"/>
    <property type="match status" value="1"/>
</dbReference>
<proteinExistence type="predicted"/>
<dbReference type="GO" id="GO:0046872">
    <property type="term" value="F:metal ion binding"/>
    <property type="evidence" value="ECO:0007669"/>
    <property type="project" value="UniProtKB-KW"/>
</dbReference>
<dbReference type="AlphaFoldDB" id="A0A409XPV3"/>
<reference evidence="6 7" key="1">
    <citation type="journal article" date="2018" name="Evol. Lett.">
        <title>Horizontal gene cluster transfer increased hallucinogenic mushroom diversity.</title>
        <authorList>
            <person name="Reynolds H.T."/>
            <person name="Vijayakumar V."/>
            <person name="Gluck-Thaler E."/>
            <person name="Korotkin H.B."/>
            <person name="Matheny P.B."/>
            <person name="Slot J.C."/>
        </authorList>
    </citation>
    <scope>NUCLEOTIDE SEQUENCE [LARGE SCALE GENOMIC DNA]</scope>
    <source>
        <strain evidence="6 7">2631</strain>
    </source>
</reference>
<evidence type="ECO:0000256" key="5">
    <source>
        <dbReference type="PIRSR" id="PIRSR000343-2"/>
    </source>
</evidence>
<dbReference type="STRING" id="93625.A0A409XPV3"/>
<keyword evidence="2 5" id="KW-0479">Metal-binding</keyword>
<dbReference type="Proteomes" id="UP000283269">
    <property type="component" value="Unassembled WGS sequence"/>
</dbReference>
<dbReference type="Gene3D" id="1.20.910.10">
    <property type="entry name" value="Heme oxygenase-like"/>
    <property type="match status" value="1"/>
</dbReference>
<organism evidence="6 7">
    <name type="scientific">Psilocybe cyanescens</name>
    <dbReference type="NCBI Taxonomy" id="93625"/>
    <lineage>
        <taxon>Eukaryota</taxon>
        <taxon>Fungi</taxon>
        <taxon>Dikarya</taxon>
        <taxon>Basidiomycota</taxon>
        <taxon>Agaricomycotina</taxon>
        <taxon>Agaricomycetes</taxon>
        <taxon>Agaricomycetidae</taxon>
        <taxon>Agaricales</taxon>
        <taxon>Agaricineae</taxon>
        <taxon>Strophariaceae</taxon>
        <taxon>Psilocybe</taxon>
    </lineage>
</organism>
<dbReference type="InterPro" id="IPR016084">
    <property type="entry name" value="Haem_Oase-like_multi-hlx"/>
</dbReference>
<feature type="binding site" evidence="4">
    <location>
        <position position="15"/>
    </location>
    <ligand>
        <name>heme b</name>
        <dbReference type="ChEBI" id="CHEBI:60344"/>
    </ligand>
</feature>
<dbReference type="InParanoid" id="A0A409XPV3"/>
<dbReference type="OrthoDB" id="652091at2759"/>
<keyword evidence="3 5" id="KW-0408">Iron</keyword>
<accession>A0A409XPV3</accession>
<dbReference type="InterPro" id="IPR016053">
    <property type="entry name" value="Haem_Oase-like"/>
</dbReference>
<keyword evidence="1 4" id="KW-0349">Heme</keyword>
<evidence type="ECO:0000256" key="4">
    <source>
        <dbReference type="PIRSR" id="PIRSR000343-1"/>
    </source>
</evidence>
<feature type="binding site" evidence="4">
    <location>
        <position position="142"/>
    </location>
    <ligand>
        <name>heme b</name>
        <dbReference type="ChEBI" id="CHEBI:60344"/>
    </ligand>
</feature>
<dbReference type="PANTHER" id="PTHR10720">
    <property type="entry name" value="HEME OXYGENASE"/>
    <property type="match status" value="1"/>
</dbReference>
<dbReference type="PIRSF" id="PIRSF000343">
    <property type="entry name" value="Haem_Oase"/>
    <property type="match status" value="1"/>
</dbReference>
<protein>
    <submittedName>
        <fullName evidence="6">Uncharacterized protein</fullName>
    </submittedName>
</protein>
<dbReference type="Pfam" id="PF01126">
    <property type="entry name" value="Heme_oxygenase"/>
    <property type="match status" value="1"/>
</dbReference>
<dbReference type="InterPro" id="IPR002051">
    <property type="entry name" value="Haem_Oase"/>
</dbReference>
<dbReference type="SUPFAM" id="SSF48613">
    <property type="entry name" value="Heme oxygenase-like"/>
    <property type="match status" value="1"/>
</dbReference>
<comment type="caution">
    <text evidence="6">The sequence shown here is derived from an EMBL/GenBank/DDBJ whole genome shotgun (WGS) entry which is preliminary data.</text>
</comment>
<evidence type="ECO:0000256" key="1">
    <source>
        <dbReference type="ARBA" id="ARBA00022617"/>
    </source>
</evidence>
<name>A0A409XPV3_PSICY</name>
<gene>
    <name evidence="6" type="ORF">CVT25_004310</name>
</gene>
<dbReference type="CDD" id="cd19165">
    <property type="entry name" value="HemeO"/>
    <property type="match status" value="1"/>
</dbReference>
<evidence type="ECO:0000256" key="2">
    <source>
        <dbReference type="ARBA" id="ARBA00022723"/>
    </source>
</evidence>
<feature type="binding site" description="axial binding residue" evidence="5">
    <location>
        <position position="22"/>
    </location>
    <ligand>
        <name>heme b</name>
        <dbReference type="ChEBI" id="CHEBI:60344"/>
    </ligand>
    <ligandPart>
        <name>Fe</name>
        <dbReference type="ChEBI" id="CHEBI:18248"/>
    </ligandPart>
</feature>
<sequence>MSSIDYTKSLATLLRESTHEAHDQVAMSQGAKLLLSGGLSKEDYTRYLMMLWHVYDLLERALERHATNYSLEPTYNPALLARAPSLSADIAYLLQVDEGSWKSHPIHVQLISGSLSPLEAYVRRLEELSKSSDPSALLAHSYVRYLGDLSGGQVIRHTLAKAYNLDESTGLGLSFYAFKELRSSKPANQGEMKRIKEWFREGMNTAGERGVEVKIAVVEEANTAFKLNAGLFELLDRNWEAQKETKNEKRVVIEHGQPAERSYPLSQVVAVIAAVCLSHFVLTVGGFTGDKGYQKLLAIEQWFASIWQQASQ</sequence>
<evidence type="ECO:0000256" key="3">
    <source>
        <dbReference type="ARBA" id="ARBA00023004"/>
    </source>
</evidence>
<keyword evidence="7" id="KW-1185">Reference proteome</keyword>
<dbReference type="GO" id="GO:0006788">
    <property type="term" value="P:heme oxidation"/>
    <property type="evidence" value="ECO:0007669"/>
    <property type="project" value="InterPro"/>
</dbReference>
<dbReference type="EMBL" id="NHYD01000963">
    <property type="protein sequence ID" value="PPQ92822.1"/>
    <property type="molecule type" value="Genomic_DNA"/>
</dbReference>
<evidence type="ECO:0000313" key="6">
    <source>
        <dbReference type="EMBL" id="PPQ92822.1"/>
    </source>
</evidence>
<evidence type="ECO:0000313" key="7">
    <source>
        <dbReference type="Proteomes" id="UP000283269"/>
    </source>
</evidence>
<dbReference type="GO" id="GO:0004392">
    <property type="term" value="F:heme oxygenase (decyclizing) activity"/>
    <property type="evidence" value="ECO:0007669"/>
    <property type="project" value="InterPro"/>
</dbReference>
<feature type="binding site" evidence="4">
    <location>
        <position position="200"/>
    </location>
    <ligand>
        <name>heme b</name>
        <dbReference type="ChEBI" id="CHEBI:60344"/>
    </ligand>
</feature>